<protein>
    <recommendedName>
        <fullName evidence="4">Orcokinin</fullName>
    </recommendedName>
</protein>
<proteinExistence type="predicted"/>
<gene>
    <name evidence="2" type="ORF">BINO364_LOCUS2547</name>
</gene>
<dbReference type="EMBL" id="OV170230">
    <property type="protein sequence ID" value="CAH0715651.1"/>
    <property type="molecule type" value="Genomic_DNA"/>
</dbReference>
<reference evidence="2" key="1">
    <citation type="submission" date="2021-12" db="EMBL/GenBank/DDBJ databases">
        <authorList>
            <person name="Martin H S."/>
        </authorList>
    </citation>
    <scope>NUCLEOTIDE SEQUENCE</scope>
</reference>
<name>A0A8J9Y6U5_9NEOP</name>
<sequence length="388" mass="43398">MARTIYLLAYLLMALPLKDTTGVMMRTGCTVAVAVATLLLCCNADLHQDQDVGVGEHHSGDSYDTSDYGQKEELENFYRFLVQYENEIANRNLGNLGGSSILGRNINNEGNAYGRTNRLGGNTLLGRSLGFDAKHFNRIGGSSLLGRSTDEKMQYARFLDPLGGSNFVRNLDPIGGGNLVRNLDSIGGSNFVKKNLDQIGGPNLVKRTLDSLGGGNLVRNLDSIGGSNFVRHVDSLGGHKPRNLDPLGGGHLMRQVRELRLNYFPYFLGRRYDYGSPYGRKHDSWSQGSPIEYGYYGEGLPKRNFDEIDRSNLDSFVKKRNFDEIDQTSMPFPFKRFYHLYGSNNLDTPVSNFDKKRYRPDYPMDEIDLSQFPIGSKRSSDFPASHAR</sequence>
<dbReference type="AlphaFoldDB" id="A0A8J9Y6U5"/>
<evidence type="ECO:0008006" key="4">
    <source>
        <dbReference type="Google" id="ProtNLM"/>
    </source>
</evidence>
<feature type="chain" id="PRO_5035460649" description="Orcokinin" evidence="1">
    <location>
        <begin position="23"/>
        <end position="388"/>
    </location>
</feature>
<evidence type="ECO:0000313" key="3">
    <source>
        <dbReference type="Proteomes" id="UP000838878"/>
    </source>
</evidence>
<feature type="non-terminal residue" evidence="2">
    <location>
        <position position="388"/>
    </location>
</feature>
<organism evidence="2 3">
    <name type="scientific">Brenthis ino</name>
    <name type="common">lesser marbled fritillary</name>
    <dbReference type="NCBI Taxonomy" id="405034"/>
    <lineage>
        <taxon>Eukaryota</taxon>
        <taxon>Metazoa</taxon>
        <taxon>Ecdysozoa</taxon>
        <taxon>Arthropoda</taxon>
        <taxon>Hexapoda</taxon>
        <taxon>Insecta</taxon>
        <taxon>Pterygota</taxon>
        <taxon>Neoptera</taxon>
        <taxon>Endopterygota</taxon>
        <taxon>Lepidoptera</taxon>
        <taxon>Glossata</taxon>
        <taxon>Ditrysia</taxon>
        <taxon>Papilionoidea</taxon>
        <taxon>Nymphalidae</taxon>
        <taxon>Heliconiinae</taxon>
        <taxon>Argynnini</taxon>
        <taxon>Brenthis</taxon>
    </lineage>
</organism>
<keyword evidence="3" id="KW-1185">Reference proteome</keyword>
<dbReference type="OrthoDB" id="6093641at2759"/>
<accession>A0A8J9Y6U5</accession>
<dbReference type="Proteomes" id="UP000838878">
    <property type="component" value="Chromosome 10"/>
</dbReference>
<evidence type="ECO:0000256" key="1">
    <source>
        <dbReference type="SAM" id="SignalP"/>
    </source>
</evidence>
<feature type="signal peptide" evidence="1">
    <location>
        <begin position="1"/>
        <end position="22"/>
    </location>
</feature>
<keyword evidence="1" id="KW-0732">Signal</keyword>
<evidence type="ECO:0000313" key="2">
    <source>
        <dbReference type="EMBL" id="CAH0715651.1"/>
    </source>
</evidence>